<dbReference type="OrthoDB" id="646981at2759"/>
<name>A0A835QZR5_VANPL</name>
<dbReference type="Proteomes" id="UP000639772">
    <property type="component" value="Unassembled WGS sequence"/>
</dbReference>
<keyword evidence="2" id="KW-0804">Transcription</keyword>
<dbReference type="PANTHER" id="PTHR31636">
    <property type="entry name" value="OSJNBA0084A10.13 PROTEIN-RELATED"/>
    <property type="match status" value="1"/>
</dbReference>
<feature type="region of interest" description="Leucine repeat II (LRII)" evidence="3">
    <location>
        <begin position="281"/>
        <end position="313"/>
    </location>
</feature>
<evidence type="ECO:0000256" key="2">
    <source>
        <dbReference type="ARBA" id="ARBA00023163"/>
    </source>
</evidence>
<gene>
    <name evidence="5" type="ORF">HPP92_010895</name>
</gene>
<accession>A0A835QZR5</accession>
<dbReference type="Pfam" id="PF03514">
    <property type="entry name" value="GRAS"/>
    <property type="match status" value="1"/>
</dbReference>
<reference evidence="5 6" key="1">
    <citation type="journal article" date="2020" name="Nat. Food">
        <title>A phased Vanilla planifolia genome enables genetic improvement of flavour and production.</title>
        <authorList>
            <person name="Hasing T."/>
            <person name="Tang H."/>
            <person name="Brym M."/>
            <person name="Khazi F."/>
            <person name="Huang T."/>
            <person name="Chambers A.H."/>
        </authorList>
    </citation>
    <scope>NUCLEOTIDE SEQUENCE [LARGE SCALE GENOMIC DNA]</scope>
    <source>
        <tissue evidence="5">Leaf</tissue>
    </source>
</reference>
<comment type="caution">
    <text evidence="3">Lacks conserved residue(s) required for the propagation of feature annotation.</text>
</comment>
<evidence type="ECO:0000313" key="6">
    <source>
        <dbReference type="Proteomes" id="UP000639772"/>
    </source>
</evidence>
<feature type="region of interest" description="Disordered" evidence="4">
    <location>
        <begin position="171"/>
        <end position="191"/>
    </location>
</feature>
<organism evidence="5 6">
    <name type="scientific">Vanilla planifolia</name>
    <name type="common">Vanilla</name>
    <dbReference type="NCBI Taxonomy" id="51239"/>
    <lineage>
        <taxon>Eukaryota</taxon>
        <taxon>Viridiplantae</taxon>
        <taxon>Streptophyta</taxon>
        <taxon>Embryophyta</taxon>
        <taxon>Tracheophyta</taxon>
        <taxon>Spermatophyta</taxon>
        <taxon>Magnoliopsida</taxon>
        <taxon>Liliopsida</taxon>
        <taxon>Asparagales</taxon>
        <taxon>Orchidaceae</taxon>
        <taxon>Vanilloideae</taxon>
        <taxon>Vanilleae</taxon>
        <taxon>Vanilla</taxon>
    </lineage>
</organism>
<comment type="similarity">
    <text evidence="3">Belongs to the GRAS family.</text>
</comment>
<sequence>MEPIMEVLPGRMMTAGSSTTTTSVEEDISWDDWSPEINWNQVSTNPDYVFHNLTPHPADTTTNDAFPLADAFGTQGWACNTSSATNSITSASTPTDEPISASAPAVGDSMAFRLFHLLAAVAEALSIDKKNRDLARVILIRLRELASPTGTTDIERLAFHFTNALQSLLDSATSTPRGNNPHLLPSQDHYPPSDVTTAFQLLQNMSPYFSFGHLTANQAILEEISGERVLHVIDYNISEGVQWASLIQAISSAATGSSPPPHLKITAVANVSRRSASVAHETGRRLAAFAASLGQPFSFRICRLDHDRRFRPAAVKVNKGEAIFFNCILQPAQLDHCSAASVGSFLAGAAKMGARLVTLIEEVRGDVCAAGEHGGGFVGTFIDELERYVVFCESLVAGFPKQGRVREMVERMILAPRIAGAVRRAYGLHAGSDSVTEGITERMPAAGFDWVPLSFFNLSQARLLVGLFHDGFHIEEDAPNKVVLRWKSRRLLSASVWGVRRRGRCHGTVE</sequence>
<evidence type="ECO:0000256" key="3">
    <source>
        <dbReference type="PROSITE-ProRule" id="PRU01191"/>
    </source>
</evidence>
<dbReference type="EMBL" id="JADCNM010000005">
    <property type="protein sequence ID" value="KAG0482811.1"/>
    <property type="molecule type" value="Genomic_DNA"/>
</dbReference>
<keyword evidence="1" id="KW-0805">Transcription regulation</keyword>
<feature type="short sequence motif" description="VHIID" evidence="3">
    <location>
        <begin position="230"/>
        <end position="234"/>
    </location>
</feature>
<evidence type="ECO:0000256" key="4">
    <source>
        <dbReference type="SAM" id="MobiDB-lite"/>
    </source>
</evidence>
<dbReference type="AlphaFoldDB" id="A0A835QZR5"/>
<protein>
    <recommendedName>
        <fullName evidence="7">Nodulation signaling pathway 2-like protein</fullName>
    </recommendedName>
</protein>
<dbReference type="PROSITE" id="PS50985">
    <property type="entry name" value="GRAS"/>
    <property type="match status" value="1"/>
</dbReference>
<dbReference type="InterPro" id="IPR005202">
    <property type="entry name" value="TF_GRAS"/>
</dbReference>
<evidence type="ECO:0000313" key="5">
    <source>
        <dbReference type="EMBL" id="KAG0482811.1"/>
    </source>
</evidence>
<feature type="region of interest" description="SAW" evidence="3">
    <location>
        <begin position="423"/>
        <end position="498"/>
    </location>
</feature>
<evidence type="ECO:0000256" key="1">
    <source>
        <dbReference type="ARBA" id="ARBA00023015"/>
    </source>
</evidence>
<proteinExistence type="inferred from homology"/>
<evidence type="ECO:0008006" key="7">
    <source>
        <dbReference type="Google" id="ProtNLM"/>
    </source>
</evidence>
<comment type="caution">
    <text evidence="5">The sequence shown here is derived from an EMBL/GenBank/DDBJ whole genome shotgun (WGS) entry which is preliminary data.</text>
</comment>